<reference evidence="10 11" key="2">
    <citation type="submission" date="2024-05" db="EMBL/GenBank/DDBJ databases">
        <authorList>
            <person name="Zheng X."/>
        </authorList>
    </citation>
    <scope>NUCLEOTIDE SEQUENCE [LARGE SCALE GENOMIC DNA]</scope>
    <source>
        <strain evidence="10 11">C4-10</strain>
    </source>
</reference>
<keyword evidence="5 9" id="KW-0812">Transmembrane</keyword>
<comment type="similarity">
    <text evidence="2">Belongs to the alanine or glycine:cation symporter (AGCS) (TC 2.A.25) family.</text>
</comment>
<dbReference type="RefSeq" id="WP_306460851.1">
    <property type="nucleotide sequence ID" value="NZ_CP024035.1"/>
</dbReference>
<dbReference type="PANTHER" id="PTHR30330">
    <property type="entry name" value="AGSS FAMILY TRANSPORTER, SODIUM-ALANINE"/>
    <property type="match status" value="1"/>
</dbReference>
<gene>
    <name evidence="10" type="ORF">ABDD91_13130</name>
</gene>
<evidence type="ECO:0000256" key="8">
    <source>
        <dbReference type="ARBA" id="ARBA00023136"/>
    </source>
</evidence>
<keyword evidence="4" id="KW-1003">Cell membrane</keyword>
<evidence type="ECO:0000313" key="10">
    <source>
        <dbReference type="EMBL" id="MEN3153785.1"/>
    </source>
</evidence>
<accession>A0ABD5KRG2</accession>
<evidence type="ECO:0000256" key="2">
    <source>
        <dbReference type="ARBA" id="ARBA00009261"/>
    </source>
</evidence>
<evidence type="ECO:0000256" key="9">
    <source>
        <dbReference type="SAM" id="Phobius"/>
    </source>
</evidence>
<sequence length="116" mass="13068">MIHNAETTLAYVMKGKQNKIVSMILKAALLATTLYGSIRTAETAWALADIGVGIMVWFNLIAILILAKPALITLKDYREQRKQGIDPVFFPGKLGIQNADYWDEEYQHNQDKENVS</sequence>
<keyword evidence="7 9" id="KW-1133">Transmembrane helix</keyword>
<keyword evidence="8 9" id="KW-0472">Membrane</keyword>
<dbReference type="GO" id="GO:0015293">
    <property type="term" value="F:symporter activity"/>
    <property type="evidence" value="ECO:0007669"/>
    <property type="project" value="UniProtKB-KW"/>
</dbReference>
<dbReference type="GeneID" id="48013189"/>
<evidence type="ECO:0000256" key="3">
    <source>
        <dbReference type="ARBA" id="ARBA00022448"/>
    </source>
</evidence>
<dbReference type="Pfam" id="PF01235">
    <property type="entry name" value="Na_Ala_symp"/>
    <property type="match status" value="1"/>
</dbReference>
<feature type="transmembrane region" description="Helical" evidence="9">
    <location>
        <begin position="44"/>
        <end position="67"/>
    </location>
</feature>
<dbReference type="InterPro" id="IPR001463">
    <property type="entry name" value="Na/Ala_symport"/>
</dbReference>
<comment type="subcellular location">
    <subcellularLocation>
        <location evidence="1">Cell membrane</location>
        <topology evidence="1">Multi-pass membrane protein</topology>
    </subcellularLocation>
</comment>
<dbReference type="EMBL" id="JBDIVD010000001">
    <property type="protein sequence ID" value="MEN3153785.1"/>
    <property type="molecule type" value="Genomic_DNA"/>
</dbReference>
<dbReference type="GO" id="GO:0005886">
    <property type="term" value="C:plasma membrane"/>
    <property type="evidence" value="ECO:0007669"/>
    <property type="project" value="UniProtKB-SubCell"/>
</dbReference>
<evidence type="ECO:0000256" key="4">
    <source>
        <dbReference type="ARBA" id="ARBA00022475"/>
    </source>
</evidence>
<dbReference type="Proteomes" id="UP001418804">
    <property type="component" value="Unassembled WGS sequence"/>
</dbReference>
<keyword evidence="3" id="KW-0813">Transport</keyword>
<protein>
    <submittedName>
        <fullName evidence="10">Alanine:cation symporter family protein</fullName>
    </submittedName>
</protein>
<evidence type="ECO:0000313" key="11">
    <source>
        <dbReference type="Proteomes" id="UP001418804"/>
    </source>
</evidence>
<dbReference type="PANTHER" id="PTHR30330:SF7">
    <property type="entry name" value="SODIUM_PROTON-DEPENDENT ALANINE CARRIER PROTEIN YRBD-RELATED"/>
    <property type="match status" value="1"/>
</dbReference>
<evidence type="ECO:0000256" key="6">
    <source>
        <dbReference type="ARBA" id="ARBA00022847"/>
    </source>
</evidence>
<comment type="caution">
    <text evidence="10">The sequence shown here is derived from an EMBL/GenBank/DDBJ whole genome shotgun (WGS) entry which is preliminary data.</text>
</comment>
<proteinExistence type="inferred from homology"/>
<name>A0ABD5KRG2_PRIAR</name>
<dbReference type="AlphaFoldDB" id="A0ABD5KRG2"/>
<reference evidence="10 11" key="1">
    <citation type="submission" date="2024-05" db="EMBL/GenBank/DDBJ databases">
        <title>The mechanism of isolation and screening of efficient mineral weathering bacteria priestia aryabhattai c4-10 with weathered biotite.</title>
        <authorList>
            <person name="Yang S."/>
        </authorList>
    </citation>
    <scope>NUCLEOTIDE SEQUENCE [LARGE SCALE GENOMIC DNA]</scope>
    <source>
        <strain evidence="10 11">C4-10</strain>
    </source>
</reference>
<evidence type="ECO:0000256" key="7">
    <source>
        <dbReference type="ARBA" id="ARBA00022989"/>
    </source>
</evidence>
<keyword evidence="6" id="KW-0769">Symport</keyword>
<evidence type="ECO:0000256" key="1">
    <source>
        <dbReference type="ARBA" id="ARBA00004651"/>
    </source>
</evidence>
<evidence type="ECO:0000256" key="5">
    <source>
        <dbReference type="ARBA" id="ARBA00022692"/>
    </source>
</evidence>
<feature type="transmembrane region" description="Helical" evidence="9">
    <location>
        <begin position="20"/>
        <end position="38"/>
    </location>
</feature>
<organism evidence="10 11">
    <name type="scientific">Priestia aryabhattai</name>
    <name type="common">Bacillus aryabhattai</name>
    <dbReference type="NCBI Taxonomy" id="412384"/>
    <lineage>
        <taxon>Bacteria</taxon>
        <taxon>Bacillati</taxon>
        <taxon>Bacillota</taxon>
        <taxon>Bacilli</taxon>
        <taxon>Bacillales</taxon>
        <taxon>Bacillaceae</taxon>
        <taxon>Priestia</taxon>
    </lineage>
</organism>